<comment type="caution">
    <text evidence="2">The sequence shown here is derived from an EMBL/GenBank/DDBJ whole genome shotgun (WGS) entry which is preliminary data.</text>
</comment>
<evidence type="ECO:0000313" key="3">
    <source>
        <dbReference type="EMBL" id="KAA5386427.1"/>
    </source>
</evidence>
<evidence type="ECO:0000313" key="4">
    <source>
        <dbReference type="EMBL" id="RGV81567.1"/>
    </source>
</evidence>
<dbReference type="EMBL" id="VVZV01000013">
    <property type="protein sequence ID" value="KAA5318651.1"/>
    <property type="molecule type" value="Genomic_DNA"/>
</dbReference>
<accession>A0A1Y4PQ42</accession>
<keyword evidence="1" id="KW-1133">Transmembrane helix</keyword>
<evidence type="ECO:0000313" key="2">
    <source>
        <dbReference type="EMBL" id="KAA5318651.1"/>
    </source>
</evidence>
<dbReference type="AlphaFoldDB" id="A0A1Y4PQ42"/>
<dbReference type="Proteomes" id="UP000481700">
    <property type="component" value="Unassembled WGS sequence"/>
</dbReference>
<name>A0A1Y4PQ42_9BACT</name>
<evidence type="ECO:0000313" key="6">
    <source>
        <dbReference type="Proteomes" id="UP000283678"/>
    </source>
</evidence>
<reference evidence="5 7" key="3">
    <citation type="journal article" date="2019" name="Nat. Microbiol.">
        <title>Genomic variation and strain-specific functional adaptation in the human gut microbiome during early life.</title>
        <authorList>
            <person name="Vatanen T."/>
            <person name="Plichta D.R."/>
            <person name="Somani J."/>
            <person name="Munch P.C."/>
            <person name="Arthur T.D."/>
            <person name="Hall A.B."/>
            <person name="Rudolf S."/>
            <person name="Oakeley E.J."/>
            <person name="Ke X."/>
            <person name="Young R.A."/>
            <person name="Haiser H.J."/>
            <person name="Kolde R."/>
            <person name="Yassour M."/>
            <person name="Luopajarvi K."/>
            <person name="Siljander H."/>
            <person name="Virtanen S.M."/>
            <person name="Ilonen J."/>
            <person name="Uibo R."/>
            <person name="Tillmann V."/>
            <person name="Mokurov S."/>
            <person name="Dorshakova N."/>
            <person name="Porter J.A."/>
            <person name="McHardy A.C."/>
            <person name="Lahdesmaki H."/>
            <person name="Vlamakis H."/>
            <person name="Huttenhower C."/>
            <person name="Knip M."/>
            <person name="Xavier R.J."/>
        </authorList>
    </citation>
    <scope>NUCLEOTIDE SEQUENCE [LARGE SCALE GENOMIC DNA]</scope>
    <source>
        <strain evidence="5 7">RJX1052</strain>
    </source>
</reference>
<dbReference type="Proteomes" id="UP000283678">
    <property type="component" value="Unassembled WGS sequence"/>
</dbReference>
<evidence type="ECO:0000313" key="8">
    <source>
        <dbReference type="Proteomes" id="UP000347681"/>
    </source>
</evidence>
<organism evidence="2 9">
    <name type="scientific">Phocaeicola dorei</name>
    <dbReference type="NCBI Taxonomy" id="357276"/>
    <lineage>
        <taxon>Bacteria</taxon>
        <taxon>Pseudomonadati</taxon>
        <taxon>Bacteroidota</taxon>
        <taxon>Bacteroidia</taxon>
        <taxon>Bacteroidales</taxon>
        <taxon>Bacteroidaceae</taxon>
        <taxon>Phocaeicola</taxon>
    </lineage>
</organism>
<keyword evidence="1" id="KW-0472">Membrane</keyword>
<evidence type="ECO:0000313" key="7">
    <source>
        <dbReference type="Proteomes" id="UP000294834"/>
    </source>
</evidence>
<feature type="transmembrane region" description="Helical" evidence="1">
    <location>
        <begin position="37"/>
        <end position="61"/>
    </location>
</feature>
<protein>
    <submittedName>
        <fullName evidence="2">Uncharacterized protein</fullName>
    </submittedName>
</protein>
<dbReference type="EMBL" id="VVZB01000001">
    <property type="protein sequence ID" value="KAA5386427.1"/>
    <property type="molecule type" value="Genomic_DNA"/>
</dbReference>
<proteinExistence type="predicted"/>
<gene>
    <name evidence="4" type="ORF">DWW04_02520</name>
    <name evidence="5" type="ORF">E1J06_16055</name>
    <name evidence="3" type="ORF">F2Y61_00955</name>
    <name evidence="2" type="ORF">F2Z07_13470</name>
</gene>
<sequence>MFLFSVLHGSTRAKIKTSALFSGGTMLHSPFPMLQTHPIMAGSIEITSFLLGYIYFFELFLCA</sequence>
<evidence type="ECO:0000256" key="1">
    <source>
        <dbReference type="SAM" id="Phobius"/>
    </source>
</evidence>
<evidence type="ECO:0000313" key="9">
    <source>
        <dbReference type="Proteomes" id="UP000481700"/>
    </source>
</evidence>
<reference evidence="4 6" key="1">
    <citation type="submission" date="2018-08" db="EMBL/GenBank/DDBJ databases">
        <title>A genome reference for cultivated species of the human gut microbiota.</title>
        <authorList>
            <person name="Zou Y."/>
            <person name="Xue W."/>
            <person name="Luo G."/>
        </authorList>
    </citation>
    <scope>NUCLEOTIDE SEQUENCE [LARGE SCALE GENOMIC DNA]</scope>
    <source>
        <strain evidence="4 6">AF14-1AC</strain>
    </source>
</reference>
<reference evidence="8 9" key="2">
    <citation type="journal article" date="2019" name="Nat. Med.">
        <title>A library of human gut bacterial isolates paired with longitudinal multiomics data enables mechanistic microbiome research.</title>
        <authorList>
            <person name="Poyet M."/>
            <person name="Groussin M."/>
            <person name="Gibbons S.M."/>
            <person name="Avila-Pacheco J."/>
            <person name="Jiang X."/>
            <person name="Kearney S.M."/>
            <person name="Perrotta A.R."/>
            <person name="Berdy B."/>
            <person name="Zhao S."/>
            <person name="Lieberman T.D."/>
            <person name="Swanson P.K."/>
            <person name="Smith M."/>
            <person name="Roesemann S."/>
            <person name="Alexander J.E."/>
            <person name="Rich S.A."/>
            <person name="Livny J."/>
            <person name="Vlamakis H."/>
            <person name="Clish C."/>
            <person name="Bullock K."/>
            <person name="Deik A."/>
            <person name="Scott J."/>
            <person name="Pierce K.A."/>
            <person name="Xavier R.J."/>
            <person name="Alm E.J."/>
        </authorList>
    </citation>
    <scope>NUCLEOTIDE SEQUENCE [LARGE SCALE GENOMIC DNA]</scope>
    <source>
        <strain evidence="2 9">BIOML-A25</strain>
        <strain evidence="3 8">BIOML-A5</strain>
    </source>
</reference>
<dbReference type="EMBL" id="SLTX01000001">
    <property type="protein sequence ID" value="TDB08773.1"/>
    <property type="molecule type" value="Genomic_DNA"/>
</dbReference>
<evidence type="ECO:0000313" key="5">
    <source>
        <dbReference type="EMBL" id="TDB08773.1"/>
    </source>
</evidence>
<dbReference type="EMBL" id="QRZL01000001">
    <property type="protein sequence ID" value="RGV81567.1"/>
    <property type="molecule type" value="Genomic_DNA"/>
</dbReference>
<dbReference type="Proteomes" id="UP000347681">
    <property type="component" value="Unassembled WGS sequence"/>
</dbReference>
<keyword evidence="1" id="KW-0812">Transmembrane</keyword>
<dbReference type="Proteomes" id="UP000294834">
    <property type="component" value="Unassembled WGS sequence"/>
</dbReference>